<keyword evidence="1" id="KW-0175">Coiled coil</keyword>
<accession>A0AAX1RT35</accession>
<name>A0AAX1RT35_9STAP</name>
<feature type="coiled-coil region" evidence="1">
    <location>
        <begin position="149"/>
        <end position="176"/>
    </location>
</feature>
<proteinExistence type="predicted"/>
<gene>
    <name evidence="2" type="ORF">DOS76_10075</name>
</gene>
<evidence type="ECO:0000313" key="3">
    <source>
        <dbReference type="Proteomes" id="UP000256337"/>
    </source>
</evidence>
<dbReference type="RefSeq" id="WP_115856662.1">
    <property type="nucleotide sequence ID" value="NZ_CAJUZR010000007.1"/>
</dbReference>
<evidence type="ECO:0000313" key="2">
    <source>
        <dbReference type="EMBL" id="REI19902.1"/>
    </source>
</evidence>
<dbReference type="EMBL" id="QKYD01000140">
    <property type="protein sequence ID" value="REI19902.1"/>
    <property type="molecule type" value="Genomic_DNA"/>
</dbReference>
<dbReference type="Proteomes" id="UP000256337">
    <property type="component" value="Unassembled WGS sequence"/>
</dbReference>
<protein>
    <submittedName>
        <fullName evidence="2">Uncharacterized protein</fullName>
    </submittedName>
</protein>
<evidence type="ECO:0000256" key="1">
    <source>
        <dbReference type="SAM" id="Coils"/>
    </source>
</evidence>
<sequence length="235" mass="28372">MNQYIISRNLSNLRKNLKVVYETKYNESMDLNNVFSELEDIDKASLIFNDTISNQSIKKLQSIINHLGNQTVIVTTFNFIQINENILFEILNLIGSTRRINLFNIENGKLVVEFLSNKQIQSNMQHNEHVLKMINKEIHNQYQKPLYNEKKLMQELVRLKEDYEELYEKYLNTHQRMQYAFRELHKFKRSAWTYKRKYLQYELILSNLDRINIYKSKITKKNLKKMLKVILKKVK</sequence>
<comment type="caution">
    <text evidence="2">The sequence shown here is derived from an EMBL/GenBank/DDBJ whole genome shotgun (WGS) entry which is preliminary data.</text>
</comment>
<dbReference type="AlphaFoldDB" id="A0AAX1RT35"/>
<organism evidence="2 3">
    <name type="scientific">Staphylococcus felis</name>
    <dbReference type="NCBI Taxonomy" id="46127"/>
    <lineage>
        <taxon>Bacteria</taxon>
        <taxon>Bacillati</taxon>
        <taxon>Bacillota</taxon>
        <taxon>Bacilli</taxon>
        <taxon>Bacillales</taxon>
        <taxon>Staphylococcaceae</taxon>
        <taxon>Staphylococcus</taxon>
    </lineage>
</organism>
<reference evidence="2 3" key="1">
    <citation type="journal article" date="2018" name="Vet. Microbiol.">
        <title>Characterisation of Staphylococcus felis isolated from cats using whole genome sequencing.</title>
        <authorList>
            <person name="Worthing K."/>
            <person name="Pang S."/>
            <person name="Trott D.J."/>
            <person name="Abraham S."/>
            <person name="Coombs G.W."/>
            <person name="Jordan D."/>
            <person name="McIntyre L."/>
            <person name="Davies M.R."/>
            <person name="Norris J."/>
        </authorList>
    </citation>
    <scope>NUCLEOTIDE SEQUENCE [LARGE SCALE GENOMIC DNA]</scope>
    <source>
        <strain evidence="2 3">F25</strain>
    </source>
</reference>